<evidence type="ECO:0000256" key="2">
    <source>
        <dbReference type="ARBA" id="ARBA00012896"/>
    </source>
</evidence>
<dbReference type="PANTHER" id="PTHR11606">
    <property type="entry name" value="GLUTAMATE DEHYDROGENASE"/>
    <property type="match status" value="1"/>
</dbReference>
<dbReference type="GO" id="GO:0006538">
    <property type="term" value="P:L-glutamate catabolic process"/>
    <property type="evidence" value="ECO:0007669"/>
    <property type="project" value="TreeGrafter"/>
</dbReference>
<dbReference type="PROSITE" id="PS00074">
    <property type="entry name" value="GLFV_DEHYDROGENASE"/>
    <property type="match status" value="1"/>
</dbReference>
<dbReference type="Pfam" id="PF00208">
    <property type="entry name" value="ELFV_dehydrog"/>
    <property type="match status" value="1"/>
</dbReference>
<reference evidence="9" key="1">
    <citation type="submission" date="2023-07" db="EMBL/GenBank/DDBJ databases">
        <authorList>
            <person name="Ivanov I."/>
            <person name="Teneva D."/>
            <person name="Stoikov I."/>
        </authorList>
    </citation>
    <scope>NUCLEOTIDE SEQUENCE</scope>
    <source>
        <strain evidence="9">4475</strain>
    </source>
</reference>
<name>A0AA48M9U7_9BACL</name>
<dbReference type="InterPro" id="IPR014362">
    <property type="entry name" value="Glu_DH"/>
</dbReference>
<dbReference type="InterPro" id="IPR046346">
    <property type="entry name" value="Aminoacid_DH-like_N_sf"/>
</dbReference>
<evidence type="ECO:0000259" key="8">
    <source>
        <dbReference type="SMART" id="SM00839"/>
    </source>
</evidence>
<organism evidence="9 10">
    <name type="scientific">Brevibacillus aydinogluensis</name>
    <dbReference type="NCBI Taxonomy" id="927786"/>
    <lineage>
        <taxon>Bacteria</taxon>
        <taxon>Bacillati</taxon>
        <taxon>Bacillota</taxon>
        <taxon>Bacilli</taxon>
        <taxon>Bacillales</taxon>
        <taxon>Paenibacillaceae</taxon>
        <taxon>Brevibacillus</taxon>
    </lineage>
</organism>
<keyword evidence="3 4" id="KW-0560">Oxidoreductase</keyword>
<dbReference type="InterPro" id="IPR036291">
    <property type="entry name" value="NAD(P)-bd_dom_sf"/>
</dbReference>
<dbReference type="SUPFAM" id="SSF51735">
    <property type="entry name" value="NAD(P)-binding Rossmann-fold domains"/>
    <property type="match status" value="1"/>
</dbReference>
<dbReference type="Gene3D" id="3.40.50.720">
    <property type="entry name" value="NAD(P)-binding Rossmann-like Domain"/>
    <property type="match status" value="1"/>
</dbReference>
<evidence type="ECO:0000256" key="3">
    <source>
        <dbReference type="ARBA" id="ARBA00023002"/>
    </source>
</evidence>
<dbReference type="InterPro" id="IPR006096">
    <property type="entry name" value="Glu/Leu/Phe/Val/Trp_DH_C"/>
</dbReference>
<feature type="domain" description="Glutamate/phenylalanine/leucine/valine/L-tryptophan dehydrogenase C-terminal" evidence="8">
    <location>
        <begin position="152"/>
        <end position="378"/>
    </location>
</feature>
<evidence type="ECO:0000256" key="1">
    <source>
        <dbReference type="ARBA" id="ARBA00006382"/>
    </source>
</evidence>
<evidence type="ECO:0000256" key="5">
    <source>
        <dbReference type="PIRSR" id="PIRSR000185-1"/>
    </source>
</evidence>
<dbReference type="EMBL" id="OY569118">
    <property type="protein sequence ID" value="CAJ1002303.1"/>
    <property type="molecule type" value="Genomic_DNA"/>
</dbReference>
<feature type="site" description="Important for catalysis" evidence="6">
    <location>
        <position position="110"/>
    </location>
</feature>
<feature type="active site" description="Proton donor" evidence="5">
    <location>
        <position position="67"/>
    </location>
</feature>
<dbReference type="SMART" id="SM00839">
    <property type="entry name" value="ELFV_dehydrog"/>
    <property type="match status" value="1"/>
</dbReference>
<evidence type="ECO:0000256" key="4">
    <source>
        <dbReference type="PIRNR" id="PIRNR000185"/>
    </source>
</evidence>
<protein>
    <recommendedName>
        <fullName evidence="2 4">Glutamate dehydrogenase</fullName>
    </recommendedName>
</protein>
<dbReference type="RefSeq" id="WP_212133316.1">
    <property type="nucleotide sequence ID" value="NZ_JAUSVZ010000003.1"/>
</dbReference>
<sequence length="388" mass="42486">MNTYYEITMHDPETDTTAFIVIDRLIGGIATGGLRMSPTVTLEEVRDLAEVMTYKHGLMNLPLGGAKAGIVGDPSAPDKEKKIQAFARMAEPLLKSCLLLGEDMGIYAKDVRAMYAHIQLDPLERVLNRLQERGVKYEIGQGVRAHDLLSDQNMETTAGFGLMESLLETAELIQLPLEQATAAVHGFGTVGSEIAKLLHDRGVTITAVGDAEGAIYREEGLDIHQLLSIRKPNGCIDREKIAQAVKQMTNEELLQLPVDLLIPASVSQVIHEGNAHSIRAKIIVEAANMPTTNEADEILREKGVIVLPDFMVNAGSALSFGLIITGEALPQDMWTESAKRIRRMVRTVLTQSMEQEEPTRIVALALASAHLQQMLYKERSVSELTASV</sequence>
<comment type="similarity">
    <text evidence="1 4 7">Belongs to the Glu/Leu/Phe/Val dehydrogenases family.</text>
</comment>
<evidence type="ECO:0000313" key="10">
    <source>
        <dbReference type="Proteomes" id="UP001189619"/>
    </source>
</evidence>
<dbReference type="Proteomes" id="UP001189619">
    <property type="component" value="Chromosome"/>
</dbReference>
<dbReference type="InterPro" id="IPR006095">
    <property type="entry name" value="Glu/Leu/Phe/Val/Trp_DH"/>
</dbReference>
<accession>A0AA48M9U7</accession>
<evidence type="ECO:0000256" key="6">
    <source>
        <dbReference type="PIRSR" id="PIRSR000185-3"/>
    </source>
</evidence>
<dbReference type="KEGG" id="bayd:BSPP4475_08250"/>
<evidence type="ECO:0000313" key="9">
    <source>
        <dbReference type="EMBL" id="CAJ1002303.1"/>
    </source>
</evidence>
<dbReference type="Gene3D" id="3.40.50.10860">
    <property type="entry name" value="Leucine Dehydrogenase, chain A, domain 1"/>
    <property type="match status" value="1"/>
</dbReference>
<gene>
    <name evidence="9" type="ORF">BSPP4475_08250</name>
</gene>
<dbReference type="InterPro" id="IPR006097">
    <property type="entry name" value="Glu/Leu/Phe/Val/Trp_DH_dimer"/>
</dbReference>
<dbReference type="AlphaFoldDB" id="A0AA48M9U7"/>
<dbReference type="GO" id="GO:0004352">
    <property type="term" value="F:glutamate dehydrogenase (NAD+) activity"/>
    <property type="evidence" value="ECO:0007669"/>
    <property type="project" value="TreeGrafter"/>
</dbReference>
<keyword evidence="10" id="KW-1185">Reference proteome</keyword>
<dbReference type="SUPFAM" id="SSF53223">
    <property type="entry name" value="Aminoacid dehydrogenase-like, N-terminal domain"/>
    <property type="match status" value="1"/>
</dbReference>
<proteinExistence type="inferred from homology"/>
<dbReference type="Pfam" id="PF02812">
    <property type="entry name" value="ELFV_dehydrog_N"/>
    <property type="match status" value="1"/>
</dbReference>
<dbReference type="PIRSF" id="PIRSF000185">
    <property type="entry name" value="Glu_DH"/>
    <property type="match status" value="1"/>
</dbReference>
<dbReference type="PANTHER" id="PTHR11606:SF13">
    <property type="entry name" value="GLUTAMATE DEHYDROGENASE 1, MITOCHONDRIAL"/>
    <property type="match status" value="1"/>
</dbReference>
<dbReference type="InterPro" id="IPR033524">
    <property type="entry name" value="Glu/Leu/Phe/Val_DH_AS"/>
</dbReference>
<dbReference type="PRINTS" id="PR00082">
    <property type="entry name" value="GLFDHDRGNASE"/>
</dbReference>
<evidence type="ECO:0000256" key="7">
    <source>
        <dbReference type="RuleBase" id="RU004417"/>
    </source>
</evidence>